<dbReference type="EMBL" id="CAXAMN010025963">
    <property type="protein sequence ID" value="CAK9099464.1"/>
    <property type="molecule type" value="Genomic_DNA"/>
</dbReference>
<evidence type="ECO:0008006" key="6">
    <source>
        <dbReference type="Google" id="ProtNLM"/>
    </source>
</evidence>
<evidence type="ECO:0000256" key="1">
    <source>
        <dbReference type="ARBA" id="ARBA00022603"/>
    </source>
</evidence>
<dbReference type="Proteomes" id="UP001642484">
    <property type="component" value="Unassembled WGS sequence"/>
</dbReference>
<evidence type="ECO:0000313" key="4">
    <source>
        <dbReference type="EMBL" id="CAK9099466.1"/>
    </source>
</evidence>
<name>A0ABP0RFV8_9DINO</name>
<keyword evidence="2" id="KW-0808">Transferase</keyword>
<keyword evidence="5" id="KW-1185">Reference proteome</keyword>
<dbReference type="Gene3D" id="3.40.50.150">
    <property type="entry name" value="Vaccinia Virus protein VP39"/>
    <property type="match status" value="1"/>
</dbReference>
<gene>
    <name evidence="3" type="ORF">CCMP2556_LOCUS47070</name>
    <name evidence="4" type="ORF">CCMP2556_LOCUS47071</name>
</gene>
<sequence>ARSVKEGEDWISGAKAKTPKVDFYTGGFECQAGSSSRDFSVRHKDGPRARSGMSSRTLAKSLEYIRHHRPAYVILENVANKGTERILSLELRKLSYVTQGLFINSCSFGLPQSRTRLYMLAVDPYQVDLIGLMLPEDDPAVQAFLLALESSNQKRRKSEEDLLQNMDIELNKIAGNTISVPVVGAIGAVLLAKTVRKEVKRVPRPLCVEKVVAGTALVWIGDPRAVT</sequence>
<evidence type="ECO:0000313" key="5">
    <source>
        <dbReference type="Proteomes" id="UP001642484"/>
    </source>
</evidence>
<feature type="non-terminal residue" evidence="3">
    <location>
        <position position="1"/>
    </location>
</feature>
<feature type="non-terminal residue" evidence="3">
    <location>
        <position position="227"/>
    </location>
</feature>
<evidence type="ECO:0000313" key="3">
    <source>
        <dbReference type="EMBL" id="CAK9099464.1"/>
    </source>
</evidence>
<comment type="caution">
    <text evidence="3">The sequence shown here is derived from an EMBL/GenBank/DDBJ whole genome shotgun (WGS) entry which is preliminary data.</text>
</comment>
<organism evidence="3 5">
    <name type="scientific">Durusdinium trenchii</name>
    <dbReference type="NCBI Taxonomy" id="1381693"/>
    <lineage>
        <taxon>Eukaryota</taxon>
        <taxon>Sar</taxon>
        <taxon>Alveolata</taxon>
        <taxon>Dinophyceae</taxon>
        <taxon>Suessiales</taxon>
        <taxon>Symbiodiniaceae</taxon>
        <taxon>Durusdinium</taxon>
    </lineage>
</organism>
<accession>A0ABP0RFV8</accession>
<reference evidence="3 5" key="1">
    <citation type="submission" date="2024-02" db="EMBL/GenBank/DDBJ databases">
        <authorList>
            <person name="Chen Y."/>
            <person name="Shah S."/>
            <person name="Dougan E. K."/>
            <person name="Thang M."/>
            <person name="Chan C."/>
        </authorList>
    </citation>
    <scope>NUCLEOTIDE SEQUENCE [LARGE SCALE GENOMIC DNA]</scope>
</reference>
<dbReference type="InterPro" id="IPR001525">
    <property type="entry name" value="C5_MeTfrase"/>
</dbReference>
<dbReference type="InterPro" id="IPR029063">
    <property type="entry name" value="SAM-dependent_MTases_sf"/>
</dbReference>
<dbReference type="EMBL" id="CAXAMN010025965">
    <property type="protein sequence ID" value="CAK9099466.1"/>
    <property type="molecule type" value="Genomic_DNA"/>
</dbReference>
<keyword evidence="1" id="KW-0489">Methyltransferase</keyword>
<protein>
    <recommendedName>
        <fullName evidence="6">DNA (cytosine-5-)-methyltransferase</fullName>
    </recommendedName>
</protein>
<dbReference type="SUPFAM" id="SSF53335">
    <property type="entry name" value="S-adenosyl-L-methionine-dependent methyltransferases"/>
    <property type="match status" value="1"/>
</dbReference>
<dbReference type="Pfam" id="PF00145">
    <property type="entry name" value="DNA_methylase"/>
    <property type="match status" value="1"/>
</dbReference>
<proteinExistence type="predicted"/>
<evidence type="ECO:0000256" key="2">
    <source>
        <dbReference type="ARBA" id="ARBA00022679"/>
    </source>
</evidence>